<comment type="caution">
    <text evidence="2">The sequence shown here is derived from an EMBL/GenBank/DDBJ whole genome shotgun (WGS) entry which is preliminary data.</text>
</comment>
<dbReference type="InterPro" id="IPR000182">
    <property type="entry name" value="GNAT_dom"/>
</dbReference>
<dbReference type="PROSITE" id="PS51186">
    <property type="entry name" value="GNAT"/>
    <property type="match status" value="1"/>
</dbReference>
<evidence type="ECO:0000313" key="2">
    <source>
        <dbReference type="EMBL" id="MBB5019817.1"/>
    </source>
</evidence>
<accession>A0A840MRS7</accession>
<keyword evidence="2" id="KW-0808">Transferase</keyword>
<name>A0A840MRS7_9PROT</name>
<sequence>MSDIMLPRTFPGGHLRRLHTTDLAAFQAYRSIPELGRYQGWSPMTTAKALEFIDEMHHAPLFAPGQWVQLGIAEPASDVLIGDIGLYLSADGSYGEIGFTLQPSAQGRGIASLAVREALDLLFTATGITRVLGITDVRNRPSIRLLERLGFELIERRDVLFRDEPCTESVYALARHSGSPLAQSPARP</sequence>
<dbReference type="AlphaFoldDB" id="A0A840MRS7"/>
<dbReference type="Proteomes" id="UP000575898">
    <property type="component" value="Unassembled WGS sequence"/>
</dbReference>
<protein>
    <submittedName>
        <fullName evidence="2">RimJ/RimL family protein N-acetyltransferase</fullName>
    </submittedName>
</protein>
<dbReference type="InterPro" id="IPR016181">
    <property type="entry name" value="Acyl_CoA_acyltransferase"/>
</dbReference>
<reference evidence="2 3" key="1">
    <citation type="submission" date="2020-08" db="EMBL/GenBank/DDBJ databases">
        <title>Genomic Encyclopedia of Type Strains, Phase IV (KMG-IV): sequencing the most valuable type-strain genomes for metagenomic binning, comparative biology and taxonomic classification.</title>
        <authorList>
            <person name="Goeker M."/>
        </authorList>
    </citation>
    <scope>NUCLEOTIDE SEQUENCE [LARGE SCALE GENOMIC DNA]</scope>
    <source>
        <strain evidence="2 3">DSM 27165</strain>
    </source>
</reference>
<organism evidence="2 3">
    <name type="scientific">Chitinivorax tropicus</name>
    <dbReference type="NCBI Taxonomy" id="714531"/>
    <lineage>
        <taxon>Bacteria</taxon>
        <taxon>Pseudomonadati</taxon>
        <taxon>Pseudomonadota</taxon>
        <taxon>Betaproteobacteria</taxon>
        <taxon>Chitinivorax</taxon>
    </lineage>
</organism>
<dbReference type="Gene3D" id="3.40.630.30">
    <property type="match status" value="1"/>
</dbReference>
<dbReference type="SUPFAM" id="SSF55729">
    <property type="entry name" value="Acyl-CoA N-acyltransferases (Nat)"/>
    <property type="match status" value="1"/>
</dbReference>
<dbReference type="GO" id="GO:0016747">
    <property type="term" value="F:acyltransferase activity, transferring groups other than amino-acyl groups"/>
    <property type="evidence" value="ECO:0007669"/>
    <property type="project" value="InterPro"/>
</dbReference>
<evidence type="ECO:0000313" key="3">
    <source>
        <dbReference type="Proteomes" id="UP000575898"/>
    </source>
</evidence>
<dbReference type="EMBL" id="JACHHY010000020">
    <property type="protein sequence ID" value="MBB5019817.1"/>
    <property type="molecule type" value="Genomic_DNA"/>
</dbReference>
<feature type="domain" description="N-acetyltransferase" evidence="1">
    <location>
        <begin position="13"/>
        <end position="173"/>
    </location>
</feature>
<evidence type="ECO:0000259" key="1">
    <source>
        <dbReference type="PROSITE" id="PS51186"/>
    </source>
</evidence>
<dbReference type="InterPro" id="IPR051531">
    <property type="entry name" value="N-acetyltransferase"/>
</dbReference>
<dbReference type="RefSeq" id="WP_184041234.1">
    <property type="nucleotide sequence ID" value="NZ_JACHHY010000020.1"/>
</dbReference>
<dbReference type="PANTHER" id="PTHR43792:SF1">
    <property type="entry name" value="N-ACETYLTRANSFERASE DOMAIN-CONTAINING PROTEIN"/>
    <property type="match status" value="1"/>
</dbReference>
<gene>
    <name evidence="2" type="ORF">HNQ59_003125</name>
</gene>
<keyword evidence="3" id="KW-1185">Reference proteome</keyword>
<dbReference type="Pfam" id="PF13302">
    <property type="entry name" value="Acetyltransf_3"/>
    <property type="match status" value="1"/>
</dbReference>
<proteinExistence type="predicted"/>
<dbReference type="PANTHER" id="PTHR43792">
    <property type="entry name" value="GNAT FAMILY, PUTATIVE (AFU_ORTHOLOGUE AFUA_3G00765)-RELATED-RELATED"/>
    <property type="match status" value="1"/>
</dbReference>